<evidence type="ECO:0000256" key="2">
    <source>
        <dbReference type="PROSITE-ProRule" id="PRU00708"/>
    </source>
</evidence>
<dbReference type="GO" id="GO:0003723">
    <property type="term" value="F:RNA binding"/>
    <property type="evidence" value="ECO:0007669"/>
    <property type="project" value="InterPro"/>
</dbReference>
<keyword evidence="1" id="KW-0677">Repeat</keyword>
<comment type="caution">
    <text evidence="4">The sequence shown here is derived from an EMBL/GenBank/DDBJ whole genome shotgun (WGS) entry which is preliminary data.</text>
</comment>
<evidence type="ECO:0000256" key="1">
    <source>
        <dbReference type="ARBA" id="ARBA00022737"/>
    </source>
</evidence>
<dbReference type="GO" id="GO:0009451">
    <property type="term" value="P:RNA modification"/>
    <property type="evidence" value="ECO:0007669"/>
    <property type="project" value="InterPro"/>
</dbReference>
<organism evidence="4 5">
    <name type="scientific">Vitis vinifera</name>
    <name type="common">Grape</name>
    <dbReference type="NCBI Taxonomy" id="29760"/>
    <lineage>
        <taxon>Eukaryota</taxon>
        <taxon>Viridiplantae</taxon>
        <taxon>Streptophyta</taxon>
        <taxon>Embryophyta</taxon>
        <taxon>Tracheophyta</taxon>
        <taxon>Spermatophyta</taxon>
        <taxon>Magnoliopsida</taxon>
        <taxon>eudicotyledons</taxon>
        <taxon>Gunneridae</taxon>
        <taxon>Pentapetalae</taxon>
        <taxon>rosids</taxon>
        <taxon>Vitales</taxon>
        <taxon>Vitaceae</taxon>
        <taxon>Viteae</taxon>
        <taxon>Vitis</taxon>
    </lineage>
</organism>
<dbReference type="InterPro" id="IPR046848">
    <property type="entry name" value="E_motif"/>
</dbReference>
<feature type="repeat" description="PPR" evidence="2">
    <location>
        <begin position="590"/>
        <end position="624"/>
    </location>
</feature>
<dbReference type="Pfam" id="PF01535">
    <property type="entry name" value="PPR"/>
    <property type="match status" value="4"/>
</dbReference>
<dbReference type="InterPro" id="IPR002885">
    <property type="entry name" value="PPR_rpt"/>
</dbReference>
<sequence length="825" mass="92341">MASAALPHPVSPPSPHAATATPAHEPTSLPPKTPPKPPTIRSRLSHLCRQGHPHQALHLFDSIPRPTTVLWNTIIIGFICNNMPIDALLFYARMRASPSPKFDSYTFSSTLKACAQARSLKLGKALHCHVLRSHFGSSRIVYNSLLNMYSTCLTEVPYLGTAYDFNNCDLVRRVFDTMRKRNVVAWNTMISWYVKTERLIEAFKMFRTMMRMGIRPTPVSFVNVFPAVWRMNDYDNANVLYGLVVKLGSDYVDDFFVVSSAIFMYAELGCVDFAREIFDCCLERNTEVWNTMIGGYVQNNCPIEAIDLFVQVMESEQFVLDDVTFLSALTAISQLQWLDLGRQLHAYILKSSTILQVVILNAIIVMYSRCGSIGTSFKVFSNMLERDVVTWNTMVSAFVQNGLDDEGLMLVFEMQKQRFMVDSVTLTALLSLASNLRSQEIGKQAHAYLIRHGIQFEGMDGYLIDMYAKSGLITTAQQLFEKNSGYDRDEATWNAMIAGYTQNGLSEEGFAVFRKMIEQNVRPNAVTLASILPACNPMGTIGLGKQIHGFAIRCFLNQNVFVGTALLDMYSKSGAITYAENVFAETLEKNSVTYTTMILSYGQHGMGERALSLFHAMLGSGIKPDSVTFVAILSACSYAGLVDEGLRIFQSMEREYKIQPSSEHYCCVADMLGRVGRVEEAYEFVKGLGEEGNTFRIWGSLLGACRIHGEFELGKVVANKLLEMEKGSSLTGYHVLLSNIYAAEGNWDNVDRVRKEMRQKGLMKEAGCSWVEVAGHVNCFMSRDHKHPQCAEIYQMLEKLAMEMKDAGYKPCLNLQTGGISASEE</sequence>
<evidence type="ECO:0000313" key="4">
    <source>
        <dbReference type="EMBL" id="RVX03618.1"/>
    </source>
</evidence>
<evidence type="ECO:0000313" key="5">
    <source>
        <dbReference type="Proteomes" id="UP000288805"/>
    </source>
</evidence>
<accession>A0A438J3S6</accession>
<dbReference type="FunFam" id="1.25.40.10:FF:000583">
    <property type="entry name" value="Tetratricopeptide-like helical"/>
    <property type="match status" value="1"/>
</dbReference>
<name>A0A438J3S6_VITVI</name>
<dbReference type="Pfam" id="PF20431">
    <property type="entry name" value="E_motif"/>
    <property type="match status" value="1"/>
</dbReference>
<protein>
    <submittedName>
        <fullName evidence="4">Pentatricopeptide repeat-containing protein, chloroplastic</fullName>
    </submittedName>
</protein>
<feature type="repeat" description="PPR" evidence="2">
    <location>
        <begin position="285"/>
        <end position="320"/>
    </location>
</feature>
<dbReference type="Pfam" id="PF13041">
    <property type="entry name" value="PPR_2"/>
    <property type="match status" value="3"/>
</dbReference>
<dbReference type="InterPro" id="IPR011990">
    <property type="entry name" value="TPR-like_helical_dom_sf"/>
</dbReference>
<dbReference type="PANTHER" id="PTHR47926:SF452">
    <property type="entry name" value="PENTATRICOPEPTIDE REPEAT-CONTAINING PROTEIN"/>
    <property type="match status" value="1"/>
</dbReference>
<dbReference type="InterPro" id="IPR046960">
    <property type="entry name" value="PPR_At4g14850-like_plant"/>
</dbReference>
<feature type="repeat" description="PPR" evidence="2">
    <location>
        <begin position="182"/>
        <end position="216"/>
    </location>
</feature>
<dbReference type="PANTHER" id="PTHR47926">
    <property type="entry name" value="PENTATRICOPEPTIDE REPEAT-CONTAINING PROTEIN"/>
    <property type="match status" value="1"/>
</dbReference>
<gene>
    <name evidence="4" type="primary">PCMP-E95_0</name>
    <name evidence="4" type="ORF">CK203_027906</name>
</gene>
<dbReference type="PROSITE" id="PS51375">
    <property type="entry name" value="PPR"/>
    <property type="match status" value="6"/>
</dbReference>
<dbReference type="Proteomes" id="UP000288805">
    <property type="component" value="Unassembled WGS sequence"/>
</dbReference>
<dbReference type="Gene3D" id="1.25.40.10">
    <property type="entry name" value="Tetratricopeptide repeat domain"/>
    <property type="match status" value="5"/>
</dbReference>
<feature type="region of interest" description="Disordered" evidence="3">
    <location>
        <begin position="1"/>
        <end position="41"/>
    </location>
</feature>
<feature type="repeat" description="PPR" evidence="2">
    <location>
        <begin position="625"/>
        <end position="655"/>
    </location>
</feature>
<evidence type="ECO:0000256" key="3">
    <source>
        <dbReference type="SAM" id="MobiDB-lite"/>
    </source>
</evidence>
<dbReference type="AlphaFoldDB" id="A0A438J3S6"/>
<dbReference type="FunFam" id="1.25.40.10:FF:000285">
    <property type="entry name" value="Pentatricopeptide repeat-containing protein, chloroplastic"/>
    <property type="match status" value="1"/>
</dbReference>
<dbReference type="FunFam" id="1.25.40.10:FF:000573">
    <property type="entry name" value="Pentatricopeptide repeat-containing protein mitochondrial"/>
    <property type="match status" value="1"/>
</dbReference>
<feature type="compositionally biased region" description="Pro residues" evidence="3">
    <location>
        <begin position="28"/>
        <end position="38"/>
    </location>
</feature>
<dbReference type="FunFam" id="1.25.40.10:FF:000645">
    <property type="entry name" value="Pentatricopeptide repeat-containing protein chloroplastic"/>
    <property type="match status" value="1"/>
</dbReference>
<feature type="repeat" description="PPR" evidence="2">
    <location>
        <begin position="387"/>
        <end position="421"/>
    </location>
</feature>
<proteinExistence type="predicted"/>
<dbReference type="SUPFAM" id="SSF48452">
    <property type="entry name" value="TPR-like"/>
    <property type="match status" value="1"/>
</dbReference>
<reference evidence="4 5" key="1">
    <citation type="journal article" date="2018" name="PLoS Genet.">
        <title>Population sequencing reveals clonal diversity and ancestral inbreeding in the grapevine cultivar Chardonnay.</title>
        <authorList>
            <person name="Roach M.J."/>
            <person name="Johnson D.L."/>
            <person name="Bohlmann J."/>
            <person name="van Vuuren H.J."/>
            <person name="Jones S.J."/>
            <person name="Pretorius I.S."/>
            <person name="Schmidt S.A."/>
            <person name="Borneman A.R."/>
        </authorList>
    </citation>
    <scope>NUCLEOTIDE SEQUENCE [LARGE SCALE GENOMIC DNA]</scope>
    <source>
        <strain evidence="5">cv. Chardonnay</strain>
        <tissue evidence="4">Leaf</tissue>
    </source>
</reference>
<dbReference type="NCBIfam" id="TIGR00756">
    <property type="entry name" value="PPR"/>
    <property type="match status" value="6"/>
</dbReference>
<feature type="repeat" description="PPR" evidence="2">
    <location>
        <begin position="489"/>
        <end position="523"/>
    </location>
</feature>
<dbReference type="EMBL" id="QGNW01000065">
    <property type="protein sequence ID" value="RVX03618.1"/>
    <property type="molecule type" value="Genomic_DNA"/>
</dbReference>
<feature type="compositionally biased region" description="Low complexity" evidence="3">
    <location>
        <begin position="16"/>
        <end position="27"/>
    </location>
</feature>